<dbReference type="Proteomes" id="UP000886724">
    <property type="component" value="Unassembled WGS sequence"/>
</dbReference>
<keyword evidence="1" id="KW-1133">Transmembrane helix</keyword>
<reference evidence="2" key="2">
    <citation type="submission" date="2021-04" db="EMBL/GenBank/DDBJ databases">
        <authorList>
            <person name="Gilroy R."/>
        </authorList>
    </citation>
    <scope>NUCLEOTIDE SEQUENCE</scope>
    <source>
        <strain evidence="2">ChiGjej1B1-14440</strain>
    </source>
</reference>
<evidence type="ECO:0000256" key="1">
    <source>
        <dbReference type="SAM" id="Phobius"/>
    </source>
</evidence>
<protein>
    <submittedName>
        <fullName evidence="2">Uncharacterized protein</fullName>
    </submittedName>
</protein>
<dbReference type="EMBL" id="DXET01000243">
    <property type="protein sequence ID" value="HIX82478.1"/>
    <property type="molecule type" value="Genomic_DNA"/>
</dbReference>
<proteinExistence type="predicted"/>
<feature type="transmembrane region" description="Helical" evidence="1">
    <location>
        <begin position="35"/>
        <end position="57"/>
    </location>
</feature>
<dbReference type="AlphaFoldDB" id="A0A9D1XMZ3"/>
<evidence type="ECO:0000313" key="3">
    <source>
        <dbReference type="Proteomes" id="UP000886724"/>
    </source>
</evidence>
<organism evidence="2 3">
    <name type="scientific">Candidatus Erysipelatoclostridium merdavium</name>
    <dbReference type="NCBI Taxonomy" id="2838566"/>
    <lineage>
        <taxon>Bacteria</taxon>
        <taxon>Bacillati</taxon>
        <taxon>Bacillota</taxon>
        <taxon>Erysipelotrichia</taxon>
        <taxon>Erysipelotrichales</taxon>
        <taxon>Erysipelotrichales incertae sedis</taxon>
    </lineage>
</organism>
<keyword evidence="1" id="KW-0812">Transmembrane</keyword>
<sequence>MIKNLKVGLGLIILGEVLGYFNGYFLSDFSDFTTGLLLGLSVGMKLVGIILSLVGIIQVSNDNK</sequence>
<accession>A0A9D1XMZ3</accession>
<comment type="caution">
    <text evidence="2">The sequence shown here is derived from an EMBL/GenBank/DDBJ whole genome shotgun (WGS) entry which is preliminary data.</text>
</comment>
<name>A0A9D1XMZ3_9FIRM</name>
<keyword evidence="1" id="KW-0472">Membrane</keyword>
<reference evidence="2" key="1">
    <citation type="journal article" date="2021" name="PeerJ">
        <title>Extensive microbial diversity within the chicken gut microbiome revealed by metagenomics and culture.</title>
        <authorList>
            <person name="Gilroy R."/>
            <person name="Ravi A."/>
            <person name="Getino M."/>
            <person name="Pursley I."/>
            <person name="Horton D.L."/>
            <person name="Alikhan N.F."/>
            <person name="Baker D."/>
            <person name="Gharbi K."/>
            <person name="Hall N."/>
            <person name="Watson M."/>
            <person name="Adriaenssens E.M."/>
            <person name="Foster-Nyarko E."/>
            <person name="Jarju S."/>
            <person name="Secka A."/>
            <person name="Antonio M."/>
            <person name="Oren A."/>
            <person name="Chaudhuri R.R."/>
            <person name="La Ragione R."/>
            <person name="Hildebrand F."/>
            <person name="Pallen M.J."/>
        </authorList>
    </citation>
    <scope>NUCLEOTIDE SEQUENCE</scope>
    <source>
        <strain evidence="2">ChiGjej1B1-14440</strain>
    </source>
</reference>
<gene>
    <name evidence="2" type="ORF">H9980_11010</name>
</gene>
<evidence type="ECO:0000313" key="2">
    <source>
        <dbReference type="EMBL" id="HIX82478.1"/>
    </source>
</evidence>